<organism evidence="1 2">
    <name type="scientific">Bifidobacterium breve DSM 20213 = JCM 1192</name>
    <dbReference type="NCBI Taxonomy" id="518634"/>
    <lineage>
        <taxon>Bacteria</taxon>
        <taxon>Bacillati</taxon>
        <taxon>Actinomycetota</taxon>
        <taxon>Actinomycetes</taxon>
        <taxon>Bifidobacteriales</taxon>
        <taxon>Bifidobacteriaceae</taxon>
        <taxon>Bifidobacterium</taxon>
    </lineage>
</organism>
<dbReference type="EMBL" id="ACCG02000009">
    <property type="protein sequence ID" value="EFE89549.1"/>
    <property type="molecule type" value="Genomic_DNA"/>
</dbReference>
<gene>
    <name evidence="1" type="ORF">BIFBRE_03971</name>
</gene>
<sequence>MKKVDDSMNVHVCYRHDSANGLKSMVFVRKHRKGVCHGIRR</sequence>
<protein>
    <submittedName>
        <fullName evidence="1">Uncharacterized protein</fullName>
    </submittedName>
</protein>
<keyword evidence="2" id="KW-1185">Reference proteome</keyword>
<dbReference type="Proteomes" id="UP000003191">
    <property type="component" value="Unassembled WGS sequence"/>
</dbReference>
<reference evidence="1 2" key="1">
    <citation type="submission" date="2010-02" db="EMBL/GenBank/DDBJ databases">
        <authorList>
            <person name="Weinstock G."/>
            <person name="Sodergren E."/>
            <person name="Clifton S."/>
            <person name="Fulton L."/>
            <person name="Fulton B."/>
            <person name="Courtney L."/>
            <person name="Fronick C."/>
            <person name="Harrison M."/>
            <person name="Strong C."/>
            <person name="Farmer C."/>
            <person name="Delahaunty K."/>
            <person name="Markovic C."/>
            <person name="Hall O."/>
            <person name="Minx P."/>
            <person name="Tomlinson C."/>
            <person name="Mitreva M."/>
            <person name="Nelson J."/>
            <person name="Hou S."/>
            <person name="Wollam A."/>
            <person name="Pepin K.H."/>
            <person name="Johnson M."/>
            <person name="Bhonagiri V."/>
            <person name="Zhang X."/>
            <person name="Suruliraj S."/>
            <person name="Warren W."/>
            <person name="Chinwalla A."/>
            <person name="Mardis E.R."/>
            <person name="Wilson R.K."/>
        </authorList>
    </citation>
    <scope>NUCLEOTIDE SEQUENCE [LARGE SCALE GENOMIC DNA]</scope>
    <source>
        <strain evidence="1 2">DSM 20213</strain>
    </source>
</reference>
<proteinExistence type="predicted"/>
<evidence type="ECO:0000313" key="2">
    <source>
        <dbReference type="Proteomes" id="UP000003191"/>
    </source>
</evidence>
<accession>D4BPG2</accession>
<comment type="caution">
    <text evidence="1">The sequence shown here is derived from an EMBL/GenBank/DDBJ whole genome shotgun (WGS) entry which is preliminary data.</text>
</comment>
<dbReference type="AlphaFoldDB" id="D4BPG2"/>
<name>D4BPG2_BIFBR</name>
<dbReference type="HOGENOM" id="CLU_3266402_0_0_11"/>
<evidence type="ECO:0000313" key="1">
    <source>
        <dbReference type="EMBL" id="EFE89549.1"/>
    </source>
</evidence>